<dbReference type="InterPro" id="IPR000909">
    <property type="entry name" value="PLipase_C_PInositol-sp_X_dom"/>
</dbReference>
<dbReference type="CDD" id="cd08558">
    <property type="entry name" value="PI-PLCc_eukaryota"/>
    <property type="match status" value="1"/>
</dbReference>
<dbReference type="Pfam" id="PF00388">
    <property type="entry name" value="PI-PLC-X"/>
    <property type="match status" value="1"/>
</dbReference>
<feature type="region of interest" description="Disordered" evidence="7">
    <location>
        <begin position="298"/>
        <end position="317"/>
    </location>
</feature>
<feature type="region of interest" description="Disordered" evidence="7">
    <location>
        <begin position="326"/>
        <end position="345"/>
    </location>
</feature>
<evidence type="ECO:0000256" key="1">
    <source>
        <dbReference type="ARBA" id="ARBA00012368"/>
    </source>
</evidence>
<feature type="domain" description="C2" evidence="8">
    <location>
        <begin position="467"/>
        <end position="590"/>
    </location>
</feature>
<evidence type="ECO:0000256" key="3">
    <source>
        <dbReference type="ARBA" id="ARBA00022963"/>
    </source>
</evidence>
<dbReference type="Gene3D" id="2.60.40.150">
    <property type="entry name" value="C2 domain"/>
    <property type="match status" value="1"/>
</dbReference>
<dbReference type="Proteomes" id="UP001363151">
    <property type="component" value="Unassembled WGS sequence"/>
</dbReference>
<dbReference type="InterPro" id="IPR017946">
    <property type="entry name" value="PLC-like_Pdiesterase_TIM-brl"/>
</dbReference>
<sequence>MGQFMSFEGRMAKEKERLKGHAYQNAMKAIRKAALRPRGDADMSLPLTHYYINSSHNTYLNGDQLTSSSSPDAVSRVLRLGCRVVELDCYDVSAYKYAKGKFEATVVVTHGGTLTSKCKFKHMIAAIRDNAFVTTDYPVIVTLENHCKEEGQKLIAKTLHTILGSKLYVPVDGAKVGPEQLRGRIVIRDKHKEEKVIEDVINMDSQDNDDDYETIKARGGHLKNKPQGKGKDKAKMGSASPRVAAVDASKTRGDLKSAIEEKLKAVDQGDMGFVQPEKIDSLFKLIYVRNVKTHHFRDVKDPLPSATGAEPFVGSSSWSERKHAKLAGLRSSKKKRAGSGGGQRKSVLEACGLQAAAASPAKPPEHDDGDPDHDDAAVALPEDEHQGALMAWTQTSLARIYPAGFRIESSNYDPSDAWATGCQVVALNMQVKGEDNPLWTNHGKFLANGGAGYVRKPSWMMRKDFTFLNTYFEALRTQSLPTKAHLSVQLTSAEGWTEGWGLESAPDVYCIVSVAGGPPQDKQHHKSKTIDNSKSPVWNETATFDLACPELAVVTLEFWDDDDLSGDDYLGHVSLPLSEVITGEQLVIPLLGNALTLWSLGGQPTVKVRFDVSGDLGDGSRDAAPARDAALSADDIKPAISYDNANQVSCVDNTC</sequence>
<dbReference type="PANTHER" id="PTHR10336:SF36">
    <property type="entry name" value="1-PHOSPHATIDYLINOSITOL 4,5-BISPHOSPHATE PHOSPHODIESTERASE BETA-4"/>
    <property type="match status" value="1"/>
</dbReference>
<dbReference type="InterPro" id="IPR000008">
    <property type="entry name" value="C2_dom"/>
</dbReference>
<feature type="region of interest" description="Disordered" evidence="7">
    <location>
        <begin position="355"/>
        <end position="377"/>
    </location>
</feature>
<dbReference type="EMBL" id="JBBJCI010000374">
    <property type="protein sequence ID" value="KAK7231788.1"/>
    <property type="molecule type" value="Genomic_DNA"/>
</dbReference>
<dbReference type="PROSITE" id="PS50004">
    <property type="entry name" value="C2"/>
    <property type="match status" value="1"/>
</dbReference>
<reference evidence="10 11" key="1">
    <citation type="submission" date="2024-03" db="EMBL/GenBank/DDBJ databases">
        <title>Aureococcus anophagefferens CCMP1851 and Kratosvirus quantuckense: Draft genome of a second virus-susceptible host strain in the model system.</title>
        <authorList>
            <person name="Chase E."/>
            <person name="Truchon A.R."/>
            <person name="Schepens W."/>
            <person name="Wilhelm S.W."/>
        </authorList>
    </citation>
    <scope>NUCLEOTIDE SEQUENCE [LARGE SCALE GENOMIC DNA]</scope>
    <source>
        <strain evidence="10 11">CCMP1851</strain>
    </source>
</reference>
<dbReference type="PROSITE" id="PS50008">
    <property type="entry name" value="PIPLC_Y_DOMAIN"/>
    <property type="match status" value="1"/>
</dbReference>
<dbReference type="Gene3D" id="3.20.20.190">
    <property type="entry name" value="Phosphatidylinositol (PI) phosphodiesterase"/>
    <property type="match status" value="1"/>
</dbReference>
<keyword evidence="4 6" id="KW-0443">Lipid metabolism</keyword>
<evidence type="ECO:0000256" key="6">
    <source>
        <dbReference type="RuleBase" id="RU361133"/>
    </source>
</evidence>
<protein>
    <recommendedName>
        <fullName evidence="1 6">Phosphoinositide phospholipase C</fullName>
        <ecNumber evidence="1 6">3.1.4.11</ecNumber>
    </recommendedName>
</protein>
<evidence type="ECO:0000259" key="8">
    <source>
        <dbReference type="PROSITE" id="PS50004"/>
    </source>
</evidence>
<dbReference type="SUPFAM" id="SSF51695">
    <property type="entry name" value="PLC-like phosphodiesterases"/>
    <property type="match status" value="1"/>
</dbReference>
<dbReference type="Pfam" id="PF00387">
    <property type="entry name" value="PI-PLC-Y"/>
    <property type="match status" value="1"/>
</dbReference>
<evidence type="ECO:0000259" key="9">
    <source>
        <dbReference type="PROSITE" id="PS50008"/>
    </source>
</evidence>
<feature type="compositionally biased region" description="Basic residues" evidence="7">
    <location>
        <begin position="219"/>
        <end position="228"/>
    </location>
</feature>
<dbReference type="PRINTS" id="PR00390">
    <property type="entry name" value="PHPHLIPASEC"/>
</dbReference>
<evidence type="ECO:0000313" key="10">
    <source>
        <dbReference type="EMBL" id="KAK7231788.1"/>
    </source>
</evidence>
<dbReference type="InterPro" id="IPR035892">
    <property type="entry name" value="C2_domain_sf"/>
</dbReference>
<evidence type="ECO:0000256" key="4">
    <source>
        <dbReference type="ARBA" id="ARBA00023098"/>
    </source>
</evidence>
<keyword evidence="5" id="KW-0807">Transducer</keyword>
<comment type="caution">
    <text evidence="10">The sequence shown here is derived from an EMBL/GenBank/DDBJ whole genome shotgun (WGS) entry which is preliminary data.</text>
</comment>
<proteinExistence type="predicted"/>
<evidence type="ECO:0000256" key="5">
    <source>
        <dbReference type="ARBA" id="ARBA00023224"/>
    </source>
</evidence>
<dbReference type="SMART" id="SM00148">
    <property type="entry name" value="PLCXc"/>
    <property type="match status" value="1"/>
</dbReference>
<keyword evidence="2 6" id="KW-0378">Hydrolase</keyword>
<gene>
    <name evidence="10" type="primary">PLC1</name>
    <name evidence="10" type="ORF">SO694_00089078</name>
</gene>
<dbReference type="PANTHER" id="PTHR10336">
    <property type="entry name" value="PHOSPHOINOSITIDE-SPECIFIC PHOSPHOLIPASE C FAMILY PROTEIN"/>
    <property type="match status" value="1"/>
</dbReference>
<dbReference type="SUPFAM" id="SSF49562">
    <property type="entry name" value="C2 domain (Calcium/lipid-binding domain, CaLB)"/>
    <property type="match status" value="1"/>
</dbReference>
<dbReference type="PROSITE" id="PS50007">
    <property type="entry name" value="PIPLC_X_DOMAIN"/>
    <property type="match status" value="1"/>
</dbReference>
<evidence type="ECO:0000313" key="11">
    <source>
        <dbReference type="Proteomes" id="UP001363151"/>
    </source>
</evidence>
<keyword evidence="3 6" id="KW-0442">Lipid degradation</keyword>
<dbReference type="InterPro" id="IPR001192">
    <property type="entry name" value="PI-PLC_fam"/>
</dbReference>
<accession>A0ABR1FJ14</accession>
<dbReference type="EC" id="3.1.4.11" evidence="1 6"/>
<dbReference type="SMART" id="SM00149">
    <property type="entry name" value="PLCYc"/>
    <property type="match status" value="1"/>
</dbReference>
<dbReference type="InterPro" id="IPR001711">
    <property type="entry name" value="PLipase_C_Pinositol-sp_Y"/>
</dbReference>
<evidence type="ECO:0000256" key="2">
    <source>
        <dbReference type="ARBA" id="ARBA00022801"/>
    </source>
</evidence>
<feature type="region of interest" description="Disordered" evidence="7">
    <location>
        <begin position="219"/>
        <end position="249"/>
    </location>
</feature>
<dbReference type="Pfam" id="PF00168">
    <property type="entry name" value="C2"/>
    <property type="match status" value="1"/>
</dbReference>
<dbReference type="SMART" id="SM00239">
    <property type="entry name" value="C2"/>
    <property type="match status" value="1"/>
</dbReference>
<name>A0ABR1FJ14_AURAN</name>
<feature type="domain" description="PI-PLC Y-box" evidence="9">
    <location>
        <begin position="389"/>
        <end position="460"/>
    </location>
</feature>
<comment type="catalytic activity">
    <reaction evidence="6">
        <text>a 1,2-diacyl-sn-glycero-3-phospho-(1D-myo-inositol-4,5-bisphosphate) + H2O = 1D-myo-inositol 1,4,5-trisphosphate + a 1,2-diacyl-sn-glycerol + H(+)</text>
        <dbReference type="Rhea" id="RHEA:33179"/>
        <dbReference type="ChEBI" id="CHEBI:15377"/>
        <dbReference type="ChEBI" id="CHEBI:15378"/>
        <dbReference type="ChEBI" id="CHEBI:17815"/>
        <dbReference type="ChEBI" id="CHEBI:58456"/>
        <dbReference type="ChEBI" id="CHEBI:203600"/>
        <dbReference type="EC" id="3.1.4.11"/>
    </reaction>
</comment>
<organism evidence="10 11">
    <name type="scientific">Aureococcus anophagefferens</name>
    <name type="common">Harmful bloom alga</name>
    <dbReference type="NCBI Taxonomy" id="44056"/>
    <lineage>
        <taxon>Eukaryota</taxon>
        <taxon>Sar</taxon>
        <taxon>Stramenopiles</taxon>
        <taxon>Ochrophyta</taxon>
        <taxon>Pelagophyceae</taxon>
        <taxon>Pelagomonadales</taxon>
        <taxon>Pelagomonadaceae</taxon>
        <taxon>Aureococcus</taxon>
    </lineage>
</organism>
<evidence type="ECO:0000256" key="7">
    <source>
        <dbReference type="SAM" id="MobiDB-lite"/>
    </source>
</evidence>
<keyword evidence="11" id="KW-1185">Reference proteome</keyword>